<comment type="similarity">
    <text evidence="1 12">Belongs to the helicase family. DnaB subfamily.</text>
</comment>
<dbReference type="eggNOG" id="COG0305">
    <property type="taxonomic scope" value="Bacteria"/>
</dbReference>
<evidence type="ECO:0000256" key="1">
    <source>
        <dbReference type="ARBA" id="ARBA00008428"/>
    </source>
</evidence>
<sequence>MELEQLQRLQNIERIVLSGIVFANDKIQEVHSILEPSDFYYPPNGLFFEIALKLYEERYPIDENFIRQKMPSDKQISEEDLLAIFAASPMDNIEAYVEEIKNASIKRKLFSLANTIREKSLESPQKSSDILNAVEQEVYALLNGSTIDGFRDIKEVLSSTMKMITENMEKGSLEVTGVPTGFAQLDSYTTGFNKGNLVIIGGRPAMGKTSLMMNMVLAALNEDKGVAVFSLEMDAEDLAIRALSDLTSINMSDLRSGRLDDNQWEILAKRFDEFSQKKLYFYDKSYVRIEQIRLQLRKLKAQHKDLEIAFIDYLQLMSGSKAKINRERHEQVAEISRELKTLARELGISIVALVQLNRALEGRDDKRPILSDIKDSGGIEQDADIVLFVYRDYWYRIQAENNKIDKLKREGKVEEAETLRLKVDEERRLHKQNGSVEDAEIIVAKNRNGATGTVYTRYNAPLTRYEDISIDTTHLEEQETQINIMPI</sequence>
<keyword evidence="3 12" id="KW-0235">DNA replication</keyword>
<proteinExistence type="inferred from homology"/>
<keyword evidence="5 12" id="KW-0378">Hydrolase</keyword>
<protein>
    <recommendedName>
        <fullName evidence="11 12">Replicative DNA helicase</fullName>
        <ecNumber evidence="11 12">5.6.2.3</ecNumber>
    </recommendedName>
</protein>
<evidence type="ECO:0000256" key="7">
    <source>
        <dbReference type="ARBA" id="ARBA00022840"/>
    </source>
</evidence>
<evidence type="ECO:0000256" key="3">
    <source>
        <dbReference type="ARBA" id="ARBA00022705"/>
    </source>
</evidence>
<dbReference type="InterPro" id="IPR007692">
    <property type="entry name" value="DNA_helicase_DnaB"/>
</dbReference>
<dbReference type="Gene3D" id="3.40.50.300">
    <property type="entry name" value="P-loop containing nucleotide triphosphate hydrolases"/>
    <property type="match status" value="1"/>
</dbReference>
<gene>
    <name evidence="14" type="ordered locus">HCW_01000</name>
</gene>
<dbReference type="EC" id="5.6.2.3" evidence="11 12"/>
<keyword evidence="2 12" id="KW-0639">Primosome</keyword>
<dbReference type="Pfam" id="PF03796">
    <property type="entry name" value="DnaB_C"/>
    <property type="match status" value="1"/>
</dbReference>
<evidence type="ECO:0000256" key="5">
    <source>
        <dbReference type="ARBA" id="ARBA00022801"/>
    </source>
</evidence>
<dbReference type="InterPro" id="IPR007694">
    <property type="entry name" value="DNA_helicase_DnaB-like_C"/>
</dbReference>
<dbReference type="KEGG" id="hce:HCW_01000"/>
<evidence type="ECO:0000256" key="8">
    <source>
        <dbReference type="ARBA" id="ARBA00023125"/>
    </source>
</evidence>
<dbReference type="GO" id="GO:0003677">
    <property type="term" value="F:DNA binding"/>
    <property type="evidence" value="ECO:0007669"/>
    <property type="project" value="UniProtKB-UniRule"/>
</dbReference>
<dbReference type="CDD" id="cd00984">
    <property type="entry name" value="DnaB_C"/>
    <property type="match status" value="1"/>
</dbReference>
<evidence type="ECO:0000256" key="4">
    <source>
        <dbReference type="ARBA" id="ARBA00022741"/>
    </source>
</evidence>
<evidence type="ECO:0000256" key="6">
    <source>
        <dbReference type="ARBA" id="ARBA00022806"/>
    </source>
</evidence>
<dbReference type="STRING" id="182217.HCW_01000"/>
<dbReference type="GO" id="GO:0006269">
    <property type="term" value="P:DNA replication, synthesis of primer"/>
    <property type="evidence" value="ECO:0007669"/>
    <property type="project" value="UniProtKB-UniRule"/>
</dbReference>
<keyword evidence="6 12" id="KW-0347">Helicase</keyword>
<dbReference type="RefSeq" id="WP_014660366.1">
    <property type="nucleotide sequence ID" value="NC_017737.1"/>
</dbReference>
<dbReference type="InterPro" id="IPR027417">
    <property type="entry name" value="P-loop_NTPase"/>
</dbReference>
<evidence type="ECO:0000256" key="10">
    <source>
        <dbReference type="ARBA" id="ARBA00048954"/>
    </source>
</evidence>
<evidence type="ECO:0000256" key="2">
    <source>
        <dbReference type="ARBA" id="ARBA00022515"/>
    </source>
</evidence>
<evidence type="ECO:0000313" key="15">
    <source>
        <dbReference type="Proteomes" id="UP000005010"/>
    </source>
</evidence>
<dbReference type="Pfam" id="PF00772">
    <property type="entry name" value="DnaB"/>
    <property type="match status" value="1"/>
</dbReference>
<comment type="function">
    <text evidence="12">The main replicative DNA helicase, it participates in initiation and elongation during chromosome replication. Travels ahead of the DNA replisome, separating dsDNA into templates for DNA synthesis. A processive ATP-dependent 5'-3' DNA helicase it has DNA-dependent ATPase activity.</text>
</comment>
<evidence type="ECO:0000256" key="12">
    <source>
        <dbReference type="RuleBase" id="RU362085"/>
    </source>
</evidence>
<evidence type="ECO:0000259" key="13">
    <source>
        <dbReference type="PROSITE" id="PS51199"/>
    </source>
</evidence>
<dbReference type="GO" id="GO:0043139">
    <property type="term" value="F:5'-3' DNA helicase activity"/>
    <property type="evidence" value="ECO:0007669"/>
    <property type="project" value="UniProtKB-EC"/>
</dbReference>
<dbReference type="GO" id="GO:0016887">
    <property type="term" value="F:ATP hydrolysis activity"/>
    <property type="evidence" value="ECO:0007669"/>
    <property type="project" value="RHEA"/>
</dbReference>
<dbReference type="NCBIfam" id="NF006306">
    <property type="entry name" value="PRK08506.1"/>
    <property type="match status" value="1"/>
</dbReference>
<evidence type="ECO:0000256" key="11">
    <source>
        <dbReference type="NCBIfam" id="TIGR00665"/>
    </source>
</evidence>
<comment type="catalytic activity">
    <reaction evidence="10 12">
        <text>ATP + H2O = ADP + phosphate + H(+)</text>
        <dbReference type="Rhea" id="RHEA:13065"/>
        <dbReference type="ChEBI" id="CHEBI:15377"/>
        <dbReference type="ChEBI" id="CHEBI:15378"/>
        <dbReference type="ChEBI" id="CHEBI:30616"/>
        <dbReference type="ChEBI" id="CHEBI:43474"/>
        <dbReference type="ChEBI" id="CHEBI:456216"/>
        <dbReference type="EC" id="5.6.2.3"/>
    </reaction>
</comment>
<dbReference type="NCBIfam" id="TIGR00665">
    <property type="entry name" value="DnaB"/>
    <property type="match status" value="1"/>
</dbReference>
<dbReference type="HOGENOM" id="CLU_005373_0_0_7"/>
<dbReference type="GO" id="GO:0005524">
    <property type="term" value="F:ATP binding"/>
    <property type="evidence" value="ECO:0007669"/>
    <property type="project" value="UniProtKB-UniRule"/>
</dbReference>
<accession>I0EKM4</accession>
<dbReference type="SUPFAM" id="SSF48024">
    <property type="entry name" value="N-terminal domain of DnaB helicase"/>
    <property type="match status" value="1"/>
</dbReference>
<dbReference type="PATRIC" id="fig|182217.3.peg.207"/>
<dbReference type="PANTHER" id="PTHR30153:SF2">
    <property type="entry name" value="REPLICATIVE DNA HELICASE"/>
    <property type="match status" value="1"/>
</dbReference>
<keyword evidence="8 12" id="KW-0238">DNA-binding</keyword>
<name>I0EKM4_HELC0</name>
<organism evidence="14 15">
    <name type="scientific">Helicobacter cetorum (strain ATCC BAA-429 / MIT 00-7128)</name>
    <dbReference type="NCBI Taxonomy" id="182217"/>
    <lineage>
        <taxon>Bacteria</taxon>
        <taxon>Pseudomonadati</taxon>
        <taxon>Campylobacterota</taxon>
        <taxon>Epsilonproteobacteria</taxon>
        <taxon>Campylobacterales</taxon>
        <taxon>Helicobacteraceae</taxon>
        <taxon>Helicobacter</taxon>
    </lineage>
</organism>
<dbReference type="SUPFAM" id="SSF52540">
    <property type="entry name" value="P-loop containing nucleoside triphosphate hydrolases"/>
    <property type="match status" value="1"/>
</dbReference>
<dbReference type="Gene3D" id="1.10.860.10">
    <property type="entry name" value="DNAb Helicase, Chain A"/>
    <property type="match status" value="1"/>
</dbReference>
<dbReference type="GO" id="GO:0005829">
    <property type="term" value="C:cytosol"/>
    <property type="evidence" value="ECO:0007669"/>
    <property type="project" value="TreeGrafter"/>
</dbReference>
<dbReference type="EMBL" id="CP003479">
    <property type="protein sequence ID" value="AFI03493.1"/>
    <property type="molecule type" value="Genomic_DNA"/>
</dbReference>
<evidence type="ECO:0000256" key="9">
    <source>
        <dbReference type="ARBA" id="ARBA00023235"/>
    </source>
</evidence>
<dbReference type="InterPro" id="IPR036185">
    <property type="entry name" value="DNA_heli_DnaB-like_N_sf"/>
</dbReference>
<keyword evidence="9" id="KW-0413">Isomerase</keyword>
<reference evidence="15" key="1">
    <citation type="submission" date="2012-04" db="EMBL/GenBank/DDBJ databases">
        <title>Complete genome sequence of Helicobacter cetorum strain MIT 00-7128.</title>
        <authorList>
            <person name="Kersulyte D."/>
            <person name="Berg D.E."/>
        </authorList>
    </citation>
    <scope>NUCLEOTIDE SEQUENCE [LARGE SCALE GENOMIC DNA]</scope>
    <source>
        <strain evidence="15">MIT 00-7128</strain>
    </source>
</reference>
<dbReference type="GO" id="GO:1990077">
    <property type="term" value="C:primosome complex"/>
    <property type="evidence" value="ECO:0007669"/>
    <property type="project" value="UniProtKB-UniRule"/>
</dbReference>
<dbReference type="Proteomes" id="UP000005010">
    <property type="component" value="Chromosome"/>
</dbReference>
<dbReference type="PANTHER" id="PTHR30153">
    <property type="entry name" value="REPLICATIVE DNA HELICASE DNAB"/>
    <property type="match status" value="1"/>
</dbReference>
<keyword evidence="15" id="KW-1185">Reference proteome</keyword>
<dbReference type="InterPro" id="IPR007693">
    <property type="entry name" value="DNA_helicase_DnaB-like_N"/>
</dbReference>
<dbReference type="InterPro" id="IPR016136">
    <property type="entry name" value="DNA_helicase_N/primase_C"/>
</dbReference>
<dbReference type="PROSITE" id="PS51199">
    <property type="entry name" value="SF4_HELICASE"/>
    <property type="match status" value="1"/>
</dbReference>
<keyword evidence="4 12" id="KW-0547">Nucleotide-binding</keyword>
<evidence type="ECO:0000313" key="14">
    <source>
        <dbReference type="EMBL" id="AFI03493.1"/>
    </source>
</evidence>
<keyword evidence="7 12" id="KW-0067">ATP-binding</keyword>
<feature type="domain" description="SF4 helicase" evidence="13">
    <location>
        <begin position="171"/>
        <end position="472"/>
    </location>
</feature>
<dbReference type="AlphaFoldDB" id="I0EKM4"/>